<dbReference type="AlphaFoldDB" id="A0A9P6DLT4"/>
<dbReference type="EMBL" id="MU129573">
    <property type="protein sequence ID" value="KAF9502840.1"/>
    <property type="molecule type" value="Genomic_DNA"/>
</dbReference>
<protein>
    <submittedName>
        <fullName evidence="2">Uncharacterized protein</fullName>
    </submittedName>
</protein>
<feature type="region of interest" description="Disordered" evidence="1">
    <location>
        <begin position="110"/>
        <end position="283"/>
    </location>
</feature>
<feature type="compositionally biased region" description="Acidic residues" evidence="1">
    <location>
        <begin position="191"/>
        <end position="207"/>
    </location>
</feature>
<evidence type="ECO:0000256" key="1">
    <source>
        <dbReference type="SAM" id="MobiDB-lite"/>
    </source>
</evidence>
<feature type="compositionally biased region" description="Basic and acidic residues" evidence="1">
    <location>
        <begin position="143"/>
        <end position="159"/>
    </location>
</feature>
<evidence type="ECO:0000313" key="2">
    <source>
        <dbReference type="EMBL" id="KAF9502840.1"/>
    </source>
</evidence>
<proteinExistence type="predicted"/>
<evidence type="ECO:0000313" key="3">
    <source>
        <dbReference type="Proteomes" id="UP000886523"/>
    </source>
</evidence>
<reference evidence="2" key="1">
    <citation type="journal article" date="2020" name="Nat. Commun.">
        <title>Large-scale genome sequencing of mycorrhizal fungi provides insights into the early evolution of symbiotic traits.</title>
        <authorList>
            <person name="Miyauchi S."/>
            <person name="Kiss E."/>
            <person name="Kuo A."/>
            <person name="Drula E."/>
            <person name="Kohler A."/>
            <person name="Sanchez-Garcia M."/>
            <person name="Morin E."/>
            <person name="Andreopoulos B."/>
            <person name="Barry K.W."/>
            <person name="Bonito G."/>
            <person name="Buee M."/>
            <person name="Carver A."/>
            <person name="Chen C."/>
            <person name="Cichocki N."/>
            <person name="Clum A."/>
            <person name="Culley D."/>
            <person name="Crous P.W."/>
            <person name="Fauchery L."/>
            <person name="Girlanda M."/>
            <person name="Hayes R.D."/>
            <person name="Keri Z."/>
            <person name="LaButti K."/>
            <person name="Lipzen A."/>
            <person name="Lombard V."/>
            <person name="Magnuson J."/>
            <person name="Maillard F."/>
            <person name="Murat C."/>
            <person name="Nolan M."/>
            <person name="Ohm R.A."/>
            <person name="Pangilinan J."/>
            <person name="Pereira M.F."/>
            <person name="Perotto S."/>
            <person name="Peter M."/>
            <person name="Pfister S."/>
            <person name="Riley R."/>
            <person name="Sitrit Y."/>
            <person name="Stielow J.B."/>
            <person name="Szollosi G."/>
            <person name="Zifcakova L."/>
            <person name="Stursova M."/>
            <person name="Spatafora J.W."/>
            <person name="Tedersoo L."/>
            <person name="Vaario L.M."/>
            <person name="Yamada A."/>
            <person name="Yan M."/>
            <person name="Wang P."/>
            <person name="Xu J."/>
            <person name="Bruns T."/>
            <person name="Baldrian P."/>
            <person name="Vilgalys R."/>
            <person name="Dunand C."/>
            <person name="Henrissat B."/>
            <person name="Grigoriev I.V."/>
            <person name="Hibbett D."/>
            <person name="Nagy L.G."/>
            <person name="Martin F.M."/>
        </authorList>
    </citation>
    <scope>NUCLEOTIDE SEQUENCE</scope>
    <source>
        <strain evidence="2">UP504</strain>
    </source>
</reference>
<sequence>MCNAMLSPMKLHMILWPGLILKPNSCIVFEPFNPSNEDCKSPDFQNVMLISDEKGHLVMRIHDSSKWESHKALKAVGHEKGSIGSCGCRHANFALQDEGCLVYQIEDRENDSSDDDKYDNGNDSEAQPVCSKCGSIKQHISRRNSDRRASKIKGKELKAHSQKGQSTDETEEEAVSKAKAKGHYNLHTDDSGEEEEGDEDEDNEDEEVKAVVGIRKPLPKKAIQPVKDHRAKGKWPTDKSTTHHEMEHKQVHNEWKKVGSSHELPQALPSPKVNSQAHEVEKV</sequence>
<name>A0A9P6DLT4_9AGAM</name>
<organism evidence="2 3">
    <name type="scientific">Hydnum rufescens UP504</name>
    <dbReference type="NCBI Taxonomy" id="1448309"/>
    <lineage>
        <taxon>Eukaryota</taxon>
        <taxon>Fungi</taxon>
        <taxon>Dikarya</taxon>
        <taxon>Basidiomycota</taxon>
        <taxon>Agaricomycotina</taxon>
        <taxon>Agaricomycetes</taxon>
        <taxon>Cantharellales</taxon>
        <taxon>Hydnaceae</taxon>
        <taxon>Hydnum</taxon>
    </lineage>
</organism>
<keyword evidence="3" id="KW-1185">Reference proteome</keyword>
<accession>A0A9P6DLT4</accession>
<feature type="compositionally biased region" description="Basic and acidic residues" evidence="1">
    <location>
        <begin position="235"/>
        <end position="257"/>
    </location>
</feature>
<dbReference type="Proteomes" id="UP000886523">
    <property type="component" value="Unassembled WGS sequence"/>
</dbReference>
<comment type="caution">
    <text evidence="2">The sequence shown here is derived from an EMBL/GenBank/DDBJ whole genome shotgun (WGS) entry which is preliminary data.</text>
</comment>
<gene>
    <name evidence="2" type="ORF">BS47DRAFT_1369974</name>
</gene>